<proteinExistence type="predicted"/>
<keyword evidence="3" id="KW-1185">Reference proteome</keyword>
<accession>A0A9D4AKQ0</accession>
<evidence type="ECO:0000313" key="3">
    <source>
        <dbReference type="Proteomes" id="UP000828251"/>
    </source>
</evidence>
<dbReference type="EMBL" id="JAIQCV010000001">
    <property type="protein sequence ID" value="KAH1129692.1"/>
    <property type="molecule type" value="Genomic_DNA"/>
</dbReference>
<dbReference type="OrthoDB" id="10610444at2759"/>
<organism evidence="2 3">
    <name type="scientific">Gossypium stocksii</name>
    <dbReference type="NCBI Taxonomy" id="47602"/>
    <lineage>
        <taxon>Eukaryota</taxon>
        <taxon>Viridiplantae</taxon>
        <taxon>Streptophyta</taxon>
        <taxon>Embryophyta</taxon>
        <taxon>Tracheophyta</taxon>
        <taxon>Spermatophyta</taxon>
        <taxon>Magnoliopsida</taxon>
        <taxon>eudicotyledons</taxon>
        <taxon>Gunneridae</taxon>
        <taxon>Pentapetalae</taxon>
        <taxon>rosids</taxon>
        <taxon>malvids</taxon>
        <taxon>Malvales</taxon>
        <taxon>Malvaceae</taxon>
        <taxon>Malvoideae</taxon>
        <taxon>Gossypium</taxon>
    </lineage>
</organism>
<name>A0A9D4AKQ0_9ROSI</name>
<evidence type="ECO:0000256" key="1">
    <source>
        <dbReference type="SAM" id="MobiDB-lite"/>
    </source>
</evidence>
<protein>
    <submittedName>
        <fullName evidence="2">Uncharacterized protein</fullName>
    </submittedName>
</protein>
<evidence type="ECO:0000313" key="2">
    <source>
        <dbReference type="EMBL" id="KAH1129692.1"/>
    </source>
</evidence>
<comment type="caution">
    <text evidence="2">The sequence shown here is derived from an EMBL/GenBank/DDBJ whole genome shotgun (WGS) entry which is preliminary data.</text>
</comment>
<dbReference type="AlphaFoldDB" id="A0A9D4AKQ0"/>
<sequence>MSVVILHISLFHDIISIISKLLVSNTTLSFGMYLSNIFVKLNINVFIDTSVRITSSIGLQQGGKNDPEQQHEAPPPMTQGGLADALALDPPLSPLTLALSSAINGVSDGVKTFSRHFNARLYDLSRQVDIHFIGIEEQMVMLLSRFCSPPPLPSNM</sequence>
<dbReference type="Proteomes" id="UP000828251">
    <property type="component" value="Unassembled WGS sequence"/>
</dbReference>
<gene>
    <name evidence="2" type="ORF">J1N35_001070</name>
</gene>
<feature type="region of interest" description="Disordered" evidence="1">
    <location>
        <begin position="58"/>
        <end position="78"/>
    </location>
</feature>
<reference evidence="2 3" key="1">
    <citation type="journal article" date="2021" name="Plant Biotechnol. J.">
        <title>Multi-omics assisted identification of the key and species-specific regulatory components of drought-tolerant mechanisms in Gossypium stocksii.</title>
        <authorList>
            <person name="Yu D."/>
            <person name="Ke L."/>
            <person name="Zhang D."/>
            <person name="Wu Y."/>
            <person name="Sun Y."/>
            <person name="Mei J."/>
            <person name="Sun J."/>
            <person name="Sun Y."/>
        </authorList>
    </citation>
    <scope>NUCLEOTIDE SEQUENCE [LARGE SCALE GENOMIC DNA]</scope>
    <source>
        <strain evidence="3">cv. E1</strain>
        <tissue evidence="2">Leaf</tissue>
    </source>
</reference>